<dbReference type="PATRIC" id="fig|388467.6.peg.311"/>
<dbReference type="Gene3D" id="1.20.1640.10">
    <property type="entry name" value="Multidrug efflux transporter AcrB transmembrane domain"/>
    <property type="match status" value="4"/>
</dbReference>
<keyword evidence="1" id="KW-0812">Transmembrane</keyword>
<dbReference type="Proteomes" id="UP000027395">
    <property type="component" value="Chromosome"/>
</dbReference>
<feature type="transmembrane region" description="Helical" evidence="1">
    <location>
        <begin position="886"/>
        <end position="912"/>
    </location>
</feature>
<dbReference type="PANTHER" id="PTHR32063">
    <property type="match status" value="1"/>
</dbReference>
<keyword evidence="3" id="KW-1185">Reference proteome</keyword>
<dbReference type="AlphaFoldDB" id="A0A073CCC1"/>
<name>A0A073CCC1_PLAA1</name>
<evidence type="ECO:0000313" key="2">
    <source>
        <dbReference type="EMBL" id="KEI65577.1"/>
    </source>
</evidence>
<feature type="transmembrane region" description="Helical" evidence="1">
    <location>
        <begin position="383"/>
        <end position="403"/>
    </location>
</feature>
<dbReference type="Gene3D" id="3.30.70.1440">
    <property type="entry name" value="Multidrug efflux transporter AcrB pore domain"/>
    <property type="match status" value="1"/>
</dbReference>
<organism evidence="2 3">
    <name type="scientific">Planktothrix agardhii (strain NIVA-CYA 126/8)</name>
    <dbReference type="NCBI Taxonomy" id="388467"/>
    <lineage>
        <taxon>Bacteria</taxon>
        <taxon>Bacillati</taxon>
        <taxon>Cyanobacteriota</taxon>
        <taxon>Cyanophyceae</taxon>
        <taxon>Oscillatoriophycideae</taxon>
        <taxon>Oscillatoriales</taxon>
        <taxon>Microcoleaceae</taxon>
        <taxon>Planktothrix</taxon>
    </lineage>
</organism>
<sequence length="928" mass="101360">MNNHLLSIFAMIQSPLKSAMREQFNISRACIAHPRIAIGFWIGVIIAGILAFSHLKYALFPEVTFPVVVVSTTAPISTATDTELKVTLPIETGVKSIPGVYDFRSSTYPGRSIVSLAFLVGTSLESSTNQVETALKTIQLPAETTYNIIPLNLNESTAITYAIKSESKTLKELTTITKSEILPQLKSLPGVLKVNLLGDGLSREAKKDIASLSSSQTLIQDPPTLVRYNGENVLAFQVVKRSDANTLEVVNQVKNTINSIQNKLTDVKLILAETQADYIREATNSTVNELLLAIVLAIAIVFPFLRNFRATLITALAIPTSLLGTCIVMAIAGFNLETITLLALALVIGIVIDDAIVDVENIARLIDAGETPREAAIKGTDEIGLTVTASTLTIVAVFLPVAFMGDALGQFFKPFALTISSAVVISLLVARTLSPVLAVYWLKPAKNRPENYTPKPNPIIESYRRLLQWSLSHRKRVILIAILSFVAGLALIPFVPQGFLPRLDRGEFVINYSYPLPQISNLQLQNKSEPNTPPRDAPGQVSNDIFQKQGAFDWLTDLAKNPIQLFLRKTRTTAEKIETVVLNTPDVEKALIIIGIKGQPNKGRIYVKLKNNRQLTTLESQDQIRSNLPKINNVTISVEDIQFVETGDEKPLQIVLVGEDIQQLNNIAKTIKEKVAKLPGFVDVRVTGEENISNTINQIERFNGQRAAYITANLSQGQLLGDATNQVIEIAQPLISNGVTLKLTGDSARIGQVLNSFLVTLLFSVICMLGLLFLLFGRWIEPAVVGLTLPLCLVGAMLALLITQSDFGIISLIGLIFLLGLLDKNVLLLMDYINQLRQKGMGRNQAIIETGVVRLRPIVMTTASTILGMLPIALGLGAGSELRQPMAVAIIGGLITSTLLSLIVVPVLNTFLEDEWLKIKKRFNKQSL</sequence>
<dbReference type="InterPro" id="IPR027463">
    <property type="entry name" value="AcrB_DN_DC_subdom"/>
</dbReference>
<accession>A0A073CCC1</accession>
<feature type="transmembrane region" description="Helical" evidence="1">
    <location>
        <begin position="853"/>
        <end position="874"/>
    </location>
</feature>
<feature type="transmembrane region" description="Helical" evidence="1">
    <location>
        <begin position="783"/>
        <end position="803"/>
    </location>
</feature>
<protein>
    <recommendedName>
        <fullName evidence="4">Cation/multidrug efflux pump</fullName>
    </recommendedName>
</protein>
<dbReference type="HOGENOM" id="CLU_002755_1_2_3"/>
<evidence type="ECO:0008006" key="4">
    <source>
        <dbReference type="Google" id="ProtNLM"/>
    </source>
</evidence>
<keyword evidence="1" id="KW-0472">Membrane</keyword>
<dbReference type="eggNOG" id="COG0841">
    <property type="taxonomic scope" value="Bacteria"/>
</dbReference>
<dbReference type="STRING" id="388467.A19Y_0358"/>
<dbReference type="GO" id="GO:0042910">
    <property type="term" value="F:xenobiotic transmembrane transporter activity"/>
    <property type="evidence" value="ECO:0007669"/>
    <property type="project" value="TreeGrafter"/>
</dbReference>
<feature type="transmembrane region" description="Helical" evidence="1">
    <location>
        <begin position="312"/>
        <end position="332"/>
    </location>
</feature>
<evidence type="ECO:0000256" key="1">
    <source>
        <dbReference type="SAM" id="Phobius"/>
    </source>
</evidence>
<gene>
    <name evidence="2" type="ORF">A19Y_0358</name>
</gene>
<dbReference type="Pfam" id="PF00873">
    <property type="entry name" value="ACR_tran"/>
    <property type="match status" value="4"/>
</dbReference>
<feature type="transmembrane region" description="Helical" evidence="1">
    <location>
        <begin position="477"/>
        <end position="495"/>
    </location>
</feature>
<dbReference type="EMBL" id="CM002803">
    <property type="protein sequence ID" value="KEI65577.1"/>
    <property type="molecule type" value="Genomic_DNA"/>
</dbReference>
<evidence type="ECO:0000313" key="3">
    <source>
        <dbReference type="Proteomes" id="UP000027395"/>
    </source>
</evidence>
<feature type="transmembrane region" description="Helical" evidence="1">
    <location>
        <begin position="287"/>
        <end position="305"/>
    </location>
</feature>
<keyword evidence="1" id="KW-1133">Transmembrane helix</keyword>
<feature type="transmembrane region" description="Helical" evidence="1">
    <location>
        <begin position="415"/>
        <end position="442"/>
    </location>
</feature>
<dbReference type="Gene3D" id="3.30.70.1320">
    <property type="entry name" value="Multidrug efflux transporter AcrB pore domain like"/>
    <property type="match status" value="2"/>
</dbReference>
<reference evidence="2 3" key="1">
    <citation type="journal article" date="2014" name="Appl. Environ. Microbiol.">
        <title>Elucidation of insertion elements encoded on plasmids and in vitro construction of shuttle vectors from the toxic cyanobacterium Planktothrix.</title>
        <authorList>
            <person name="Christiansen G."/>
            <person name="Goesmann A."/>
            <person name="Kurmayer R."/>
        </authorList>
    </citation>
    <scope>NUCLEOTIDE SEQUENCE [LARGE SCALE GENOMIC DNA]</scope>
    <source>
        <strain evidence="2 3">NIVA-CYA 126/8</strain>
    </source>
</reference>
<feature type="transmembrane region" description="Helical" evidence="1">
    <location>
        <begin position="36"/>
        <end position="55"/>
    </location>
</feature>
<dbReference type="Gene3D" id="3.30.70.1430">
    <property type="entry name" value="Multidrug efflux transporter AcrB pore domain"/>
    <property type="match status" value="1"/>
</dbReference>
<feature type="transmembrane region" description="Helical" evidence="1">
    <location>
        <begin position="757"/>
        <end position="776"/>
    </location>
</feature>
<dbReference type="Gene3D" id="3.30.2090.10">
    <property type="entry name" value="Multidrug efflux transporter AcrB TolC docking domain, DN and DC subdomains"/>
    <property type="match status" value="1"/>
</dbReference>
<dbReference type="GO" id="GO:0005886">
    <property type="term" value="C:plasma membrane"/>
    <property type="evidence" value="ECO:0007669"/>
    <property type="project" value="TreeGrafter"/>
</dbReference>
<proteinExistence type="predicted"/>
<dbReference type="SUPFAM" id="SSF82866">
    <property type="entry name" value="Multidrug efflux transporter AcrB transmembrane domain"/>
    <property type="match status" value="2"/>
</dbReference>
<dbReference type="PANTHER" id="PTHR32063:SF0">
    <property type="entry name" value="SWARMING MOTILITY PROTEIN SWRC"/>
    <property type="match status" value="1"/>
</dbReference>
<feature type="transmembrane region" description="Helical" evidence="1">
    <location>
        <begin position="338"/>
        <end position="357"/>
    </location>
</feature>
<dbReference type="SUPFAM" id="SSF82693">
    <property type="entry name" value="Multidrug efflux transporter AcrB pore domain, PN1, PN2, PC1 and PC2 subdomains"/>
    <property type="match status" value="2"/>
</dbReference>
<dbReference type="InterPro" id="IPR001036">
    <property type="entry name" value="Acrflvin-R"/>
</dbReference>
<feature type="transmembrane region" description="Helical" evidence="1">
    <location>
        <begin position="809"/>
        <end position="833"/>
    </location>
</feature>